<evidence type="ECO:0000256" key="1">
    <source>
        <dbReference type="SAM" id="MobiDB-lite"/>
    </source>
</evidence>
<dbReference type="GeneID" id="54416356"/>
<organism evidence="3">
    <name type="scientific">Eremomyces bilateralis CBS 781.70</name>
    <dbReference type="NCBI Taxonomy" id="1392243"/>
    <lineage>
        <taxon>Eukaryota</taxon>
        <taxon>Fungi</taxon>
        <taxon>Dikarya</taxon>
        <taxon>Ascomycota</taxon>
        <taxon>Pezizomycotina</taxon>
        <taxon>Dothideomycetes</taxon>
        <taxon>Dothideomycetes incertae sedis</taxon>
        <taxon>Eremomycetales</taxon>
        <taxon>Eremomycetaceae</taxon>
        <taxon>Eremomyces</taxon>
    </lineage>
</organism>
<keyword evidence="4" id="KW-1185">Reference proteome</keyword>
<evidence type="ECO:0000313" key="5">
    <source>
        <dbReference type="RefSeq" id="XP_033533571.1"/>
    </source>
</evidence>
<gene>
    <name evidence="3 5" type="ORF">P152DRAFT_38366</name>
</gene>
<keyword evidence="2" id="KW-0812">Transmembrane</keyword>
<sequence length="278" mass="30860">MPSYPYNEGPPSTAFMITFFGMPSLTILLGLLLLLQPWLSSSRAPKGVPPGSEKVTEHHKSSNQSPVQFLVSGPAAALPSQVDIPAIKFLNKAFAIAQLVSSQPTPRPDGTYAVDHRWHALSSSNNRRIGDLRVELWDSPLDDDAPSLTGKGHPPILTLQMDGSANEKQQPTDLTGLWLVIDFPFASEFQFDRHGFNTFINIIKRRIGERNWTQELRESIAIPLETLNEAREEDWVLIQGKESRGRDLSQVIGIEALEKLKYALGISNPVSLFHVMGE</sequence>
<reference evidence="3 5" key="1">
    <citation type="submission" date="2020-01" db="EMBL/GenBank/DDBJ databases">
        <authorList>
            <consortium name="DOE Joint Genome Institute"/>
            <person name="Haridas S."/>
            <person name="Albert R."/>
            <person name="Binder M."/>
            <person name="Bloem J."/>
            <person name="Labutti K."/>
            <person name="Salamov A."/>
            <person name="Andreopoulos B."/>
            <person name="Baker S.E."/>
            <person name="Barry K."/>
            <person name="Bills G."/>
            <person name="Bluhm B.H."/>
            <person name="Cannon C."/>
            <person name="Castanera R."/>
            <person name="Culley D.E."/>
            <person name="Daum C."/>
            <person name="Ezra D."/>
            <person name="Gonzalez J.B."/>
            <person name="Henrissat B."/>
            <person name="Kuo A."/>
            <person name="Liang C."/>
            <person name="Lipzen A."/>
            <person name="Lutzoni F."/>
            <person name="Magnuson J."/>
            <person name="Mondo S."/>
            <person name="Nolan M."/>
            <person name="Ohm R."/>
            <person name="Pangilinan J."/>
            <person name="Park H.-J."/>
            <person name="Ramirez L."/>
            <person name="Alfaro M."/>
            <person name="Sun H."/>
            <person name="Tritt A."/>
            <person name="Yoshinaga Y."/>
            <person name="Zwiers L.-H."/>
            <person name="Turgeon B.G."/>
            <person name="Goodwin S.B."/>
            <person name="Spatafora J.W."/>
            <person name="Crous P.W."/>
            <person name="Grigoriev I.V."/>
        </authorList>
    </citation>
    <scope>NUCLEOTIDE SEQUENCE</scope>
    <source>
        <strain evidence="3 5">CBS 781.70</strain>
    </source>
</reference>
<reference evidence="5" key="2">
    <citation type="submission" date="2020-04" db="EMBL/GenBank/DDBJ databases">
        <authorList>
            <consortium name="NCBI Genome Project"/>
        </authorList>
    </citation>
    <scope>NUCLEOTIDE SEQUENCE</scope>
    <source>
        <strain evidence="5">CBS 781.70</strain>
    </source>
</reference>
<evidence type="ECO:0000313" key="4">
    <source>
        <dbReference type="Proteomes" id="UP000504638"/>
    </source>
</evidence>
<reference evidence="5" key="3">
    <citation type="submission" date="2025-04" db="UniProtKB">
        <authorList>
            <consortium name="RefSeq"/>
        </authorList>
    </citation>
    <scope>IDENTIFICATION</scope>
    <source>
        <strain evidence="5">CBS 781.70</strain>
    </source>
</reference>
<name>A0A6G1G1Y7_9PEZI</name>
<dbReference type="EMBL" id="ML975159">
    <property type="protein sequence ID" value="KAF1811940.1"/>
    <property type="molecule type" value="Genomic_DNA"/>
</dbReference>
<feature type="transmembrane region" description="Helical" evidence="2">
    <location>
        <begin position="12"/>
        <end position="35"/>
    </location>
</feature>
<dbReference type="AlphaFoldDB" id="A0A6G1G1Y7"/>
<proteinExistence type="predicted"/>
<dbReference type="OrthoDB" id="17255at2759"/>
<keyword evidence="2" id="KW-1133">Transmembrane helix</keyword>
<accession>A0A6G1G1Y7</accession>
<evidence type="ECO:0000256" key="2">
    <source>
        <dbReference type="SAM" id="Phobius"/>
    </source>
</evidence>
<feature type="region of interest" description="Disordered" evidence="1">
    <location>
        <begin position="45"/>
        <end position="65"/>
    </location>
</feature>
<dbReference type="Proteomes" id="UP000504638">
    <property type="component" value="Unplaced"/>
</dbReference>
<protein>
    <submittedName>
        <fullName evidence="3 5">Uncharacterized protein</fullName>
    </submittedName>
</protein>
<keyword evidence="2" id="KW-0472">Membrane</keyword>
<evidence type="ECO:0000313" key="3">
    <source>
        <dbReference type="EMBL" id="KAF1811940.1"/>
    </source>
</evidence>
<dbReference type="RefSeq" id="XP_033533571.1">
    <property type="nucleotide sequence ID" value="XM_033675786.1"/>
</dbReference>